<evidence type="ECO:0000256" key="5">
    <source>
        <dbReference type="ARBA" id="ARBA00023065"/>
    </source>
</evidence>
<feature type="transmembrane region" description="Helical" evidence="9">
    <location>
        <begin position="133"/>
        <end position="155"/>
    </location>
</feature>
<name>A0AAJ6QS14_9ACAR</name>
<feature type="domain" description="Potassium channel" evidence="10">
    <location>
        <begin position="190"/>
        <end position="268"/>
    </location>
</feature>
<evidence type="ECO:0000256" key="7">
    <source>
        <dbReference type="ARBA" id="ARBA00023303"/>
    </source>
</evidence>
<keyword evidence="7 8" id="KW-0407">Ion channel</keyword>
<evidence type="ECO:0000256" key="4">
    <source>
        <dbReference type="ARBA" id="ARBA00022989"/>
    </source>
</evidence>
<dbReference type="InterPro" id="IPR013099">
    <property type="entry name" value="K_chnl_dom"/>
</dbReference>
<dbReference type="SUPFAM" id="SSF81324">
    <property type="entry name" value="Voltage-gated potassium channels"/>
    <property type="match status" value="2"/>
</dbReference>
<feature type="transmembrane region" description="Helical" evidence="9">
    <location>
        <begin position="176"/>
        <end position="200"/>
    </location>
</feature>
<dbReference type="GO" id="GO:0022841">
    <property type="term" value="F:potassium ion leak channel activity"/>
    <property type="evidence" value="ECO:0007669"/>
    <property type="project" value="TreeGrafter"/>
</dbReference>
<dbReference type="PANTHER" id="PTHR11003">
    <property type="entry name" value="POTASSIUM CHANNEL, SUBFAMILY K"/>
    <property type="match status" value="1"/>
</dbReference>
<feature type="domain" description="Potassium channel" evidence="10">
    <location>
        <begin position="99"/>
        <end position="154"/>
    </location>
</feature>
<dbReference type="GeneID" id="100901298"/>
<evidence type="ECO:0000313" key="12">
    <source>
        <dbReference type="RefSeq" id="XP_003742097.1"/>
    </source>
</evidence>
<dbReference type="PRINTS" id="PR01333">
    <property type="entry name" value="2POREKCHANEL"/>
</dbReference>
<keyword evidence="3 8" id="KW-0812">Transmembrane</keyword>
<keyword evidence="2 8" id="KW-0813">Transport</keyword>
<dbReference type="Proteomes" id="UP000694867">
    <property type="component" value="Unplaced"/>
</dbReference>
<comment type="similarity">
    <text evidence="8">Belongs to the two pore domain potassium channel (TC 1.A.1.8) family.</text>
</comment>
<organism evidence="11 12">
    <name type="scientific">Galendromus occidentalis</name>
    <name type="common">western predatory mite</name>
    <dbReference type="NCBI Taxonomy" id="34638"/>
    <lineage>
        <taxon>Eukaryota</taxon>
        <taxon>Metazoa</taxon>
        <taxon>Ecdysozoa</taxon>
        <taxon>Arthropoda</taxon>
        <taxon>Chelicerata</taxon>
        <taxon>Arachnida</taxon>
        <taxon>Acari</taxon>
        <taxon>Parasitiformes</taxon>
        <taxon>Mesostigmata</taxon>
        <taxon>Gamasina</taxon>
        <taxon>Phytoseioidea</taxon>
        <taxon>Phytoseiidae</taxon>
        <taxon>Typhlodrominae</taxon>
        <taxon>Galendromus</taxon>
    </lineage>
</organism>
<comment type="subcellular location">
    <subcellularLocation>
        <location evidence="1">Membrane</location>
        <topology evidence="1">Multi-pass membrane protein</topology>
    </subcellularLocation>
</comment>
<keyword evidence="11" id="KW-1185">Reference proteome</keyword>
<protein>
    <submittedName>
        <fullName evidence="12">Potassium channel subfamily K member 1</fullName>
    </submittedName>
</protein>
<dbReference type="GO" id="GO:0030322">
    <property type="term" value="P:stabilization of membrane potential"/>
    <property type="evidence" value="ECO:0007669"/>
    <property type="project" value="TreeGrafter"/>
</dbReference>
<evidence type="ECO:0000256" key="2">
    <source>
        <dbReference type="ARBA" id="ARBA00022448"/>
    </source>
</evidence>
<evidence type="ECO:0000313" key="11">
    <source>
        <dbReference type="Proteomes" id="UP000694867"/>
    </source>
</evidence>
<reference evidence="12" key="1">
    <citation type="submission" date="2025-08" db="UniProtKB">
        <authorList>
            <consortium name="RefSeq"/>
        </authorList>
    </citation>
    <scope>IDENTIFICATION</scope>
</reference>
<accession>A0AAJ6QS14</accession>
<dbReference type="Gene3D" id="1.10.287.70">
    <property type="match status" value="1"/>
</dbReference>
<dbReference type="KEGG" id="goe:100901298"/>
<keyword evidence="4 9" id="KW-1133">Transmembrane helix</keyword>
<feature type="transmembrane region" description="Helical" evidence="9">
    <location>
        <begin position="98"/>
        <end position="121"/>
    </location>
</feature>
<evidence type="ECO:0000256" key="8">
    <source>
        <dbReference type="RuleBase" id="RU003857"/>
    </source>
</evidence>
<gene>
    <name evidence="12" type="primary">LOC100901298</name>
</gene>
<feature type="transmembrane region" description="Helical" evidence="9">
    <location>
        <begin position="18"/>
        <end position="41"/>
    </location>
</feature>
<dbReference type="GO" id="GO:0015271">
    <property type="term" value="F:outward rectifier potassium channel activity"/>
    <property type="evidence" value="ECO:0007669"/>
    <property type="project" value="TreeGrafter"/>
</dbReference>
<keyword evidence="6 9" id="KW-0472">Membrane</keyword>
<sequence>MSELTARRVLFGMRRSNFFTLALLGGLMCYLCFGALVFTYLEHNHEQELRRRYRNFRENFLELHHSNLSDPDLEDFLEQAILLHRNRIDPARNASGQLLWTFSNALLFCTTLVTTVGYGSIAALTTPGRAFSVIYAMLGIPLTLLLMGALVERLLQPCNFLMEYFGKRGRTSTLELKIVNLLLIGSLFFTFFLMLPSVIFSCLEPNWNLMDAMYYCFISLTTIGLGDLVPYGDTGLGFNDREWYIVSISMYLLSGFCFALLLLAVFYDVPQLNLGGYFMLSSDVTSIDEEATESVTIYISAVEKERLYESMYKTRARKFTM</sequence>
<dbReference type="PANTHER" id="PTHR11003:SF249">
    <property type="entry name" value="TWO PORE POTASSIUM CHANNEL PROTEIN SUP-9"/>
    <property type="match status" value="1"/>
</dbReference>
<evidence type="ECO:0000256" key="1">
    <source>
        <dbReference type="ARBA" id="ARBA00004141"/>
    </source>
</evidence>
<evidence type="ECO:0000259" key="10">
    <source>
        <dbReference type="Pfam" id="PF07885"/>
    </source>
</evidence>
<proteinExistence type="inferred from homology"/>
<keyword evidence="5 8" id="KW-0406">Ion transport</keyword>
<evidence type="ECO:0000256" key="6">
    <source>
        <dbReference type="ARBA" id="ARBA00023136"/>
    </source>
</evidence>
<dbReference type="InterPro" id="IPR003280">
    <property type="entry name" value="2pore_dom_K_chnl"/>
</dbReference>
<feature type="transmembrane region" description="Helical" evidence="9">
    <location>
        <begin position="243"/>
        <end position="267"/>
    </location>
</feature>
<dbReference type="GO" id="GO:0005886">
    <property type="term" value="C:plasma membrane"/>
    <property type="evidence" value="ECO:0007669"/>
    <property type="project" value="TreeGrafter"/>
</dbReference>
<evidence type="ECO:0000256" key="3">
    <source>
        <dbReference type="ARBA" id="ARBA00022692"/>
    </source>
</evidence>
<feature type="transmembrane region" description="Helical" evidence="9">
    <location>
        <begin position="212"/>
        <end position="231"/>
    </location>
</feature>
<dbReference type="Pfam" id="PF07885">
    <property type="entry name" value="Ion_trans_2"/>
    <property type="match status" value="2"/>
</dbReference>
<dbReference type="AlphaFoldDB" id="A0AAJ6QS14"/>
<dbReference type="RefSeq" id="XP_003742097.1">
    <property type="nucleotide sequence ID" value="XM_003742049.2"/>
</dbReference>
<evidence type="ECO:0000256" key="9">
    <source>
        <dbReference type="SAM" id="Phobius"/>
    </source>
</evidence>